<dbReference type="PROSITE" id="PS50102">
    <property type="entry name" value="RRM"/>
    <property type="match status" value="4"/>
</dbReference>
<reference evidence="5 6" key="1">
    <citation type="journal article" date="2017" name="Environ. Microbiol.">
        <title>Decay of the glycolytic pathway and adaptation to intranuclear parasitism within Enterocytozoonidae microsporidia.</title>
        <authorList>
            <person name="Wiredu Boakye D."/>
            <person name="Jaroenlak P."/>
            <person name="Prachumwat A."/>
            <person name="Williams T.A."/>
            <person name="Bateman K.S."/>
            <person name="Itsathitphaisarn O."/>
            <person name="Sritunyalucksana K."/>
            <person name="Paszkiewicz K.H."/>
            <person name="Moore K.A."/>
            <person name="Stentiford G.D."/>
            <person name="Williams B.A."/>
        </authorList>
    </citation>
    <scope>NUCLEOTIDE SEQUENCE [LARGE SCALE GENOMIC DNA]</scope>
    <source>
        <strain evidence="5 6">GB1</strain>
    </source>
</reference>
<dbReference type="Gene3D" id="3.30.70.330">
    <property type="match status" value="4"/>
</dbReference>
<evidence type="ECO:0000256" key="2">
    <source>
        <dbReference type="ARBA" id="ARBA00022884"/>
    </source>
</evidence>
<organism evidence="5 6">
    <name type="scientific">Hepatospora eriocheir</name>
    <dbReference type="NCBI Taxonomy" id="1081669"/>
    <lineage>
        <taxon>Eukaryota</taxon>
        <taxon>Fungi</taxon>
        <taxon>Fungi incertae sedis</taxon>
        <taxon>Microsporidia</taxon>
        <taxon>Hepatosporidae</taxon>
        <taxon>Hepatospora</taxon>
    </lineage>
</organism>
<keyword evidence="2 3" id="KW-0694">RNA-binding</keyword>
<dbReference type="EMBL" id="LVKB01000124">
    <property type="protein sequence ID" value="ORD96139.1"/>
    <property type="molecule type" value="Genomic_DNA"/>
</dbReference>
<feature type="domain" description="RRM" evidence="4">
    <location>
        <begin position="197"/>
        <end position="296"/>
    </location>
</feature>
<evidence type="ECO:0000256" key="1">
    <source>
        <dbReference type="ARBA" id="ARBA00022737"/>
    </source>
</evidence>
<dbReference type="GO" id="GO:1990904">
    <property type="term" value="C:ribonucleoprotein complex"/>
    <property type="evidence" value="ECO:0007669"/>
    <property type="project" value="InterPro"/>
</dbReference>
<sequence>MSSELTSSLKNLNINSEEKKKQPTIHCGDLSLKTTTADIKDLFKDYNVLNTFVKKTPNGQYCYAFIVFASEKEMEKAIKDLNYSVLHGKEVIMCKYDPAVKIHGEGNIFVSGIPSTMKASDLNSMFSEFGDIITCKIATDANGKSKNYGFVKYRTIEAANKAVEGCIGFKVDDNLIRVEHYDPKKKIRNSEKKQVFTNCFVKNFPPSYTEEDLRMLLEVYGEITDIYFPLKENGNSVGFACVNFKKPESATKAIEECHDKQLFTKEEMGKSDLFEVENFYIVKSDKRKSRIESIADDSVSSLAMGPKLKRNLYIKNVPAFFNEKEVLNVLSEFGSITDFHLSVDHTSSDKLYGCVCYSTVEEAAVALEMSKQVLLDGNQLELSIYRSKREREIESAKRDAISIKNHGLVKEDEIKEFSEQDKRLNAAVLSISKNYEKDFGKLNVVDSKEFSDKITRKILSVTNISKREALIEDKSSLMLYIDMTLKGVFNFKEEK</sequence>
<dbReference type="VEuPathDB" id="MicrosporidiaDB:HERIO_1905"/>
<dbReference type="Pfam" id="PF00076">
    <property type="entry name" value="RRM_1"/>
    <property type="match status" value="4"/>
</dbReference>
<evidence type="ECO:0000259" key="4">
    <source>
        <dbReference type="PROSITE" id="PS50102"/>
    </source>
</evidence>
<dbReference type="InterPro" id="IPR035979">
    <property type="entry name" value="RBD_domain_sf"/>
</dbReference>
<feature type="domain" description="RRM" evidence="4">
    <location>
        <begin position="106"/>
        <end position="183"/>
    </location>
</feature>
<feature type="domain" description="RRM" evidence="4">
    <location>
        <begin position="310"/>
        <end position="398"/>
    </location>
</feature>
<dbReference type="InterPro" id="IPR002343">
    <property type="entry name" value="Hud_Sxl_RNA"/>
</dbReference>
<dbReference type="GO" id="GO:0003723">
    <property type="term" value="F:RNA binding"/>
    <property type="evidence" value="ECO:0007669"/>
    <property type="project" value="UniProtKB-UniRule"/>
</dbReference>
<evidence type="ECO:0000313" key="5">
    <source>
        <dbReference type="EMBL" id="ORD96139.1"/>
    </source>
</evidence>
<keyword evidence="6" id="KW-1185">Reference proteome</keyword>
<dbReference type="InterPro" id="IPR012677">
    <property type="entry name" value="Nucleotide-bd_a/b_plait_sf"/>
</dbReference>
<gene>
    <name evidence="5" type="primary">PABP</name>
    <name evidence="5" type="ORF">HERIO_1905</name>
</gene>
<dbReference type="AlphaFoldDB" id="A0A1X0Q8L8"/>
<name>A0A1X0Q8L8_9MICR</name>
<dbReference type="PANTHER" id="PTHR24012">
    <property type="entry name" value="RNA BINDING PROTEIN"/>
    <property type="match status" value="1"/>
</dbReference>
<protein>
    <submittedName>
        <fullName evidence="5">PABP</fullName>
    </submittedName>
</protein>
<dbReference type="SMART" id="SM00360">
    <property type="entry name" value="RRM"/>
    <property type="match status" value="4"/>
</dbReference>
<evidence type="ECO:0000256" key="3">
    <source>
        <dbReference type="PROSITE-ProRule" id="PRU00176"/>
    </source>
</evidence>
<dbReference type="PRINTS" id="PR00961">
    <property type="entry name" value="HUDSXLRNA"/>
</dbReference>
<dbReference type="InterPro" id="IPR000504">
    <property type="entry name" value="RRM_dom"/>
</dbReference>
<keyword evidence="1" id="KW-0677">Repeat</keyword>
<accession>A0A1X0Q8L8</accession>
<dbReference type="OrthoDB" id="19742at2759"/>
<proteinExistence type="predicted"/>
<dbReference type="CDD" id="cd00590">
    <property type="entry name" value="RRM_SF"/>
    <property type="match status" value="3"/>
</dbReference>
<comment type="caution">
    <text evidence="5">The sequence shown here is derived from an EMBL/GenBank/DDBJ whole genome shotgun (WGS) entry which is preliminary data.</text>
</comment>
<feature type="domain" description="RRM" evidence="4">
    <location>
        <begin position="23"/>
        <end position="98"/>
    </location>
</feature>
<dbReference type="Proteomes" id="UP000192356">
    <property type="component" value="Unassembled WGS sequence"/>
</dbReference>
<evidence type="ECO:0000313" key="6">
    <source>
        <dbReference type="Proteomes" id="UP000192356"/>
    </source>
</evidence>
<dbReference type="SUPFAM" id="SSF54928">
    <property type="entry name" value="RNA-binding domain, RBD"/>
    <property type="match status" value="3"/>
</dbReference>